<name>A0A1X0Y1Y1_9BACT</name>
<dbReference type="STRING" id="1969733.B5V00_11040"/>
<dbReference type="PANTHER" id="PTHR14119:SF3">
    <property type="entry name" value="ISOCHORISMATASE DOMAIN-CONTAINING PROTEIN 2"/>
    <property type="match status" value="1"/>
</dbReference>
<dbReference type="SUPFAM" id="SSF52499">
    <property type="entry name" value="Isochorismatase-like hydrolases"/>
    <property type="match status" value="1"/>
</dbReference>
<gene>
    <name evidence="2" type="ORF">B5V00_11040</name>
</gene>
<protein>
    <submittedName>
        <fullName evidence="2">Hydrolase</fullName>
    </submittedName>
</protein>
<sequence length="189" mass="20963">MGMLDRFKIDRHQATLLVVDVQEKLAPTFPAEQYREMLGAIDLLIKGAEELKIPVVTTEQYPKGLGPTVPELQQACASGVIEKTSFGCCGEPSFMERMRELGRSQVIVTGVEAHICVYQTVLGLLDAGYHVHLVRDGICSRRRGDYRTALQLARDAGAVVSCAETVLFQLMRDSRVPEFRAISKLVQAR</sequence>
<dbReference type="GO" id="GO:0016787">
    <property type="term" value="F:hydrolase activity"/>
    <property type="evidence" value="ECO:0007669"/>
    <property type="project" value="UniProtKB-KW"/>
</dbReference>
<dbReference type="Gene3D" id="3.40.50.850">
    <property type="entry name" value="Isochorismatase-like"/>
    <property type="match status" value="1"/>
</dbReference>
<dbReference type="AlphaFoldDB" id="A0A1X0Y1Y1"/>
<feature type="domain" description="Isochorismatase-like" evidence="1">
    <location>
        <begin position="15"/>
        <end position="164"/>
    </location>
</feature>
<evidence type="ECO:0000259" key="1">
    <source>
        <dbReference type="Pfam" id="PF00857"/>
    </source>
</evidence>
<keyword evidence="3" id="KW-1185">Reference proteome</keyword>
<reference evidence="2 3" key="1">
    <citation type="submission" date="2017-03" db="EMBL/GenBank/DDBJ databases">
        <title>Genome sequence of Geothermobacter sp. EPR-M, Deep-Sea Iron Reducer.</title>
        <authorList>
            <person name="Tully B."/>
            <person name="Savalia P."/>
            <person name="Abuyen K."/>
            <person name="Baughan C."/>
            <person name="Romero E."/>
            <person name="Ronkowski C."/>
            <person name="Torres B."/>
            <person name="Tremblay J."/>
            <person name="Trujillo A."/>
            <person name="Tyler M."/>
            <person name="Perez-Rodriguez I."/>
            <person name="Amend J."/>
        </authorList>
    </citation>
    <scope>NUCLEOTIDE SEQUENCE [LARGE SCALE GENOMIC DNA]</scope>
    <source>
        <strain evidence="2 3">EPR-M</strain>
    </source>
</reference>
<proteinExistence type="predicted"/>
<dbReference type="InterPro" id="IPR050993">
    <property type="entry name" value="Isochorismatase_domain"/>
</dbReference>
<organism evidence="2 3">
    <name type="scientific">Geothermobacter hydrogeniphilus</name>
    <dbReference type="NCBI Taxonomy" id="1969733"/>
    <lineage>
        <taxon>Bacteria</taxon>
        <taxon>Pseudomonadati</taxon>
        <taxon>Thermodesulfobacteriota</taxon>
        <taxon>Desulfuromonadia</taxon>
        <taxon>Desulfuromonadales</taxon>
        <taxon>Geothermobacteraceae</taxon>
        <taxon>Geothermobacter</taxon>
    </lineage>
</organism>
<accession>A0A1X0Y1Y1</accession>
<dbReference type="InterPro" id="IPR036380">
    <property type="entry name" value="Isochorismatase-like_sf"/>
</dbReference>
<dbReference type="InterPro" id="IPR000868">
    <property type="entry name" value="Isochorismatase-like_dom"/>
</dbReference>
<dbReference type="OrthoDB" id="9796958at2"/>
<evidence type="ECO:0000313" key="3">
    <source>
        <dbReference type="Proteomes" id="UP000193136"/>
    </source>
</evidence>
<keyword evidence="2" id="KW-0378">Hydrolase</keyword>
<dbReference type="EMBL" id="NAAD01000013">
    <property type="protein sequence ID" value="ORJ59097.1"/>
    <property type="molecule type" value="Genomic_DNA"/>
</dbReference>
<dbReference type="RefSeq" id="WP_085010855.1">
    <property type="nucleotide sequence ID" value="NZ_NAAD01000013.1"/>
</dbReference>
<comment type="caution">
    <text evidence="2">The sequence shown here is derived from an EMBL/GenBank/DDBJ whole genome shotgun (WGS) entry which is preliminary data.</text>
</comment>
<evidence type="ECO:0000313" key="2">
    <source>
        <dbReference type="EMBL" id="ORJ59097.1"/>
    </source>
</evidence>
<dbReference type="Pfam" id="PF00857">
    <property type="entry name" value="Isochorismatase"/>
    <property type="match status" value="1"/>
</dbReference>
<dbReference type="PANTHER" id="PTHR14119">
    <property type="entry name" value="HYDROLASE"/>
    <property type="match status" value="1"/>
</dbReference>
<dbReference type="Proteomes" id="UP000193136">
    <property type="component" value="Unassembled WGS sequence"/>
</dbReference>